<proteinExistence type="predicted"/>
<comment type="caution">
    <text evidence="1">The sequence shown here is derived from an EMBL/GenBank/DDBJ whole genome shotgun (WGS) entry which is preliminary data.</text>
</comment>
<gene>
    <name evidence="1" type="ORF">GTW23_04550</name>
</gene>
<sequence length="56" mass="6485">MNRRETKGWKDTTMLYVFNNADTVQIAWNNVLPVQKTNEKPRFGGLRNFVRTLSAG</sequence>
<protein>
    <submittedName>
        <fullName evidence="1">Uncharacterized protein</fullName>
    </submittedName>
</protein>
<name>A0ABT1CPD2_9HYPH</name>
<evidence type="ECO:0000313" key="1">
    <source>
        <dbReference type="EMBL" id="MCO6407435.1"/>
    </source>
</evidence>
<dbReference type="EMBL" id="JAAAML010000001">
    <property type="protein sequence ID" value="MCO6407435.1"/>
    <property type="molecule type" value="Genomic_DNA"/>
</dbReference>
<accession>A0ABT1CPD2</accession>
<dbReference type="Proteomes" id="UP001320715">
    <property type="component" value="Unassembled WGS sequence"/>
</dbReference>
<keyword evidence="2" id="KW-1185">Reference proteome</keyword>
<dbReference type="RefSeq" id="WP_252914798.1">
    <property type="nucleotide sequence ID" value="NZ_JAAAML010000001.1"/>
</dbReference>
<organism evidence="1 2">
    <name type="scientific">Hoeflea alexandrii</name>
    <dbReference type="NCBI Taxonomy" id="288436"/>
    <lineage>
        <taxon>Bacteria</taxon>
        <taxon>Pseudomonadati</taxon>
        <taxon>Pseudomonadota</taxon>
        <taxon>Alphaproteobacteria</taxon>
        <taxon>Hyphomicrobiales</taxon>
        <taxon>Rhizobiaceae</taxon>
        <taxon>Hoeflea</taxon>
    </lineage>
</organism>
<reference evidence="1 2" key="1">
    <citation type="submission" date="2020-01" db="EMBL/GenBank/DDBJ databases">
        <title>Genomes of bacteria type strains.</title>
        <authorList>
            <person name="Chen J."/>
            <person name="Zhu S."/>
            <person name="Yang J."/>
        </authorList>
    </citation>
    <scope>NUCLEOTIDE SEQUENCE [LARGE SCALE GENOMIC DNA]</scope>
    <source>
        <strain evidence="1 2">DSM 16655</strain>
    </source>
</reference>
<evidence type="ECO:0000313" key="2">
    <source>
        <dbReference type="Proteomes" id="UP001320715"/>
    </source>
</evidence>